<dbReference type="Pfam" id="PF22807">
    <property type="entry name" value="TrAA12"/>
    <property type="match status" value="1"/>
</dbReference>
<comment type="caution">
    <text evidence="4">The sequence shown here is derived from an EMBL/GenBank/DDBJ whole genome shotgun (WGS) entry which is preliminary data.</text>
</comment>
<dbReference type="Gene3D" id="2.120.10.30">
    <property type="entry name" value="TolB, C-terminal domain"/>
    <property type="match status" value="1"/>
</dbReference>
<evidence type="ECO:0000256" key="2">
    <source>
        <dbReference type="SAM" id="SignalP"/>
    </source>
</evidence>
<dbReference type="SUPFAM" id="SSF50952">
    <property type="entry name" value="Soluble quinoprotein glucose dehydrogenase"/>
    <property type="match status" value="1"/>
</dbReference>
<dbReference type="EMBL" id="BAAAQD010000018">
    <property type="protein sequence ID" value="GAA1545759.1"/>
    <property type="molecule type" value="Genomic_DNA"/>
</dbReference>
<dbReference type="Proteomes" id="UP001501470">
    <property type="component" value="Unassembled WGS sequence"/>
</dbReference>
<sequence>MRKLGALLVATTACTLLLAGCGGEPKERGEPAAPSSSTAGSASTGAPALALGKPTSVKVAVGAGVNGAPFDVARNVTMPAGWSASVYARVEKARFLAVTPSGDLLVSQPAQGKVRVVRGGKVTEFASGLNRPHDMVFAEVGGATWLFVAEADQIVRYPYQSGDLKAHDGQVVVDGLPDTSTPELRGNYAHVLKNIAVKDGKLYVSIASTCNACVEDTVSDPQRAAIYTFDAAGKNAGKHLLARGIRNAEGLAFRPGTDELWAVVNNRDNTLVPDDRDVDGDGKSDKGKRMSQFVDQYPVEELIKVRDGGFYGWPFCNPNSDNGTHNLPFHRDYELNRDGQKADCAKADPIDLGLPAHTAPLGLTFVPALEGAVVPLHGSWNSTKPVGYKVVFVPWTTGGPGDPVDLLSGLVDTKAGKPWLRPVDAALDADGSILVSDDFAGTILRLTPPK</sequence>
<evidence type="ECO:0000259" key="3">
    <source>
        <dbReference type="Pfam" id="PF22807"/>
    </source>
</evidence>
<gene>
    <name evidence="4" type="ORF">GCM10009827_077310</name>
</gene>
<organism evidence="4 5">
    <name type="scientific">Dactylosporangium maewongense</name>
    <dbReference type="NCBI Taxonomy" id="634393"/>
    <lineage>
        <taxon>Bacteria</taxon>
        <taxon>Bacillati</taxon>
        <taxon>Actinomycetota</taxon>
        <taxon>Actinomycetes</taxon>
        <taxon>Micromonosporales</taxon>
        <taxon>Micromonosporaceae</taxon>
        <taxon>Dactylosporangium</taxon>
    </lineage>
</organism>
<feature type="region of interest" description="Disordered" evidence="1">
    <location>
        <begin position="24"/>
        <end position="47"/>
    </location>
</feature>
<proteinExistence type="predicted"/>
<keyword evidence="2" id="KW-0732">Signal</keyword>
<feature type="domain" description="Pyrroloquinoline quinone-dependent pyranose dehydrogenase beta-propeller" evidence="3">
    <location>
        <begin position="77"/>
        <end position="445"/>
    </location>
</feature>
<dbReference type="InterPro" id="IPR011042">
    <property type="entry name" value="6-blade_b-propeller_TolB-like"/>
</dbReference>
<accession>A0ABN2BT62</accession>
<dbReference type="PROSITE" id="PS51257">
    <property type="entry name" value="PROKAR_LIPOPROTEIN"/>
    <property type="match status" value="1"/>
</dbReference>
<dbReference type="InterPro" id="IPR054539">
    <property type="entry name" value="Beta-prop_PDH"/>
</dbReference>
<feature type="compositionally biased region" description="Low complexity" evidence="1">
    <location>
        <begin position="31"/>
        <end position="47"/>
    </location>
</feature>
<feature type="signal peptide" evidence="2">
    <location>
        <begin position="1"/>
        <end position="19"/>
    </location>
</feature>
<reference evidence="4 5" key="1">
    <citation type="journal article" date="2019" name="Int. J. Syst. Evol. Microbiol.">
        <title>The Global Catalogue of Microorganisms (GCM) 10K type strain sequencing project: providing services to taxonomists for standard genome sequencing and annotation.</title>
        <authorList>
            <consortium name="The Broad Institute Genomics Platform"/>
            <consortium name="The Broad Institute Genome Sequencing Center for Infectious Disease"/>
            <person name="Wu L."/>
            <person name="Ma J."/>
        </authorList>
    </citation>
    <scope>NUCLEOTIDE SEQUENCE [LARGE SCALE GENOMIC DNA]</scope>
    <source>
        <strain evidence="4 5">JCM 15933</strain>
    </source>
</reference>
<evidence type="ECO:0000313" key="5">
    <source>
        <dbReference type="Proteomes" id="UP001501470"/>
    </source>
</evidence>
<feature type="chain" id="PRO_5045632356" description="Pyrroloquinoline quinone-dependent pyranose dehydrogenase beta-propeller domain-containing protein" evidence="2">
    <location>
        <begin position="20"/>
        <end position="450"/>
    </location>
</feature>
<evidence type="ECO:0000256" key="1">
    <source>
        <dbReference type="SAM" id="MobiDB-lite"/>
    </source>
</evidence>
<name>A0ABN2BT62_9ACTN</name>
<keyword evidence="5" id="KW-1185">Reference proteome</keyword>
<dbReference type="RefSeq" id="WP_344508079.1">
    <property type="nucleotide sequence ID" value="NZ_BAAAQD010000018.1"/>
</dbReference>
<evidence type="ECO:0000313" key="4">
    <source>
        <dbReference type="EMBL" id="GAA1545759.1"/>
    </source>
</evidence>
<protein>
    <recommendedName>
        <fullName evidence="3">Pyrroloquinoline quinone-dependent pyranose dehydrogenase beta-propeller domain-containing protein</fullName>
    </recommendedName>
</protein>
<dbReference type="InterPro" id="IPR011041">
    <property type="entry name" value="Quinoprot_gluc/sorb_DH_b-prop"/>
</dbReference>